<evidence type="ECO:0000313" key="1">
    <source>
        <dbReference type="EMBL" id="GBP42619.1"/>
    </source>
</evidence>
<keyword evidence="2" id="KW-1185">Reference proteome</keyword>
<evidence type="ECO:0000313" key="2">
    <source>
        <dbReference type="Proteomes" id="UP000299102"/>
    </source>
</evidence>
<reference evidence="1 2" key="1">
    <citation type="journal article" date="2019" name="Commun. Biol.">
        <title>The bagworm genome reveals a unique fibroin gene that provides high tensile strength.</title>
        <authorList>
            <person name="Kono N."/>
            <person name="Nakamura H."/>
            <person name="Ohtoshi R."/>
            <person name="Tomita M."/>
            <person name="Numata K."/>
            <person name="Arakawa K."/>
        </authorList>
    </citation>
    <scope>NUCLEOTIDE SEQUENCE [LARGE SCALE GENOMIC DNA]</scope>
</reference>
<accession>A0A4C1VWL9</accession>
<comment type="caution">
    <text evidence="1">The sequence shown here is derived from an EMBL/GenBank/DDBJ whole genome shotgun (WGS) entry which is preliminary data.</text>
</comment>
<dbReference type="EMBL" id="BGZK01000421">
    <property type="protein sequence ID" value="GBP42619.1"/>
    <property type="molecule type" value="Genomic_DNA"/>
</dbReference>
<gene>
    <name evidence="1" type="ORF">EVAR_87170_1</name>
</gene>
<protein>
    <submittedName>
        <fullName evidence="1">Uncharacterized protein</fullName>
    </submittedName>
</protein>
<organism evidence="1 2">
    <name type="scientific">Eumeta variegata</name>
    <name type="common">Bagworm moth</name>
    <name type="synonym">Eumeta japonica</name>
    <dbReference type="NCBI Taxonomy" id="151549"/>
    <lineage>
        <taxon>Eukaryota</taxon>
        <taxon>Metazoa</taxon>
        <taxon>Ecdysozoa</taxon>
        <taxon>Arthropoda</taxon>
        <taxon>Hexapoda</taxon>
        <taxon>Insecta</taxon>
        <taxon>Pterygota</taxon>
        <taxon>Neoptera</taxon>
        <taxon>Endopterygota</taxon>
        <taxon>Lepidoptera</taxon>
        <taxon>Glossata</taxon>
        <taxon>Ditrysia</taxon>
        <taxon>Tineoidea</taxon>
        <taxon>Psychidae</taxon>
        <taxon>Oiketicinae</taxon>
        <taxon>Eumeta</taxon>
    </lineage>
</organism>
<dbReference type="AlphaFoldDB" id="A0A4C1VWL9"/>
<dbReference type="OrthoDB" id="6357684at2759"/>
<sequence length="300" mass="33422">MVQSNLPVLLKAIPGTLQLHQVVAFPDLQYLQHRVLSCFCQIDKGEVCQCFELKKHLLPDLTINKIPDNVILSTSNTSNLVDTENISGCIPHDSNSVDLTQIPSHDSISVNEMPGNVIPIPSTSNTSNLVDTENLASCILPRDSTLVDLIQVPPHDTITVDLTQIPDVSNIYKTQENYDELGDLYNFENISELADTDIPDLSMLLFNESCPKFCERVAKNDCIETSITNSPSNSTSLTEKRHEEITPLISLNAGEMEVSVQTNLSDESNGAQKYLYNITTEDQHQRLRPAHKVYQVPYNI</sequence>
<proteinExistence type="predicted"/>
<name>A0A4C1VWL9_EUMVA</name>
<dbReference type="Proteomes" id="UP000299102">
    <property type="component" value="Unassembled WGS sequence"/>
</dbReference>